<name>A0ABT4VW64_9RHOB</name>
<dbReference type="Gene3D" id="3.40.1620.10">
    <property type="entry name" value="YefM-like domain"/>
    <property type="match status" value="1"/>
</dbReference>
<protein>
    <recommendedName>
        <fullName evidence="2">Antitoxin</fullName>
    </recommendedName>
</protein>
<proteinExistence type="inferred from homology"/>
<evidence type="ECO:0000313" key="5">
    <source>
        <dbReference type="Proteomes" id="UP001528040"/>
    </source>
</evidence>
<comment type="similarity">
    <text evidence="1 2">Belongs to the phD/YefM antitoxin family.</text>
</comment>
<comment type="function">
    <text evidence="2">Antitoxin component of a type II toxin-antitoxin (TA) system.</text>
</comment>
<comment type="caution">
    <text evidence="4">The sequence shown here is derived from an EMBL/GenBank/DDBJ whole genome shotgun (WGS) entry which is preliminary data.</text>
</comment>
<evidence type="ECO:0000256" key="2">
    <source>
        <dbReference type="RuleBase" id="RU362080"/>
    </source>
</evidence>
<organism evidence="4 5">
    <name type="scientific">Aliiroseovarius salicola</name>
    <dbReference type="NCBI Taxonomy" id="3009082"/>
    <lineage>
        <taxon>Bacteria</taxon>
        <taxon>Pseudomonadati</taxon>
        <taxon>Pseudomonadota</taxon>
        <taxon>Alphaproteobacteria</taxon>
        <taxon>Rhodobacterales</taxon>
        <taxon>Paracoccaceae</taxon>
        <taxon>Aliiroseovarius</taxon>
    </lineage>
</organism>
<gene>
    <name evidence="4" type="ORF">O2N63_00090</name>
</gene>
<sequence length="159" mass="18871">MSTILPPLYIRLTDVRLNLTEMIRRTLKGEERMIITRHGKPIVALVTINELHRIWADEDYELFGPVNPETGKRYGRDWVARTGWKRPLSEQEVQAKEDAREKEWARLEEKINSWGPEDLDPELAEAAAKRKRKEKARADAEEREGDGEPVGRKRWWRWW</sequence>
<keyword evidence="5" id="KW-1185">Reference proteome</keyword>
<dbReference type="EMBL" id="JAQIIO010000001">
    <property type="protein sequence ID" value="MDA5092487.1"/>
    <property type="molecule type" value="Genomic_DNA"/>
</dbReference>
<feature type="region of interest" description="Disordered" evidence="3">
    <location>
        <begin position="113"/>
        <end position="159"/>
    </location>
</feature>
<evidence type="ECO:0000256" key="3">
    <source>
        <dbReference type="SAM" id="MobiDB-lite"/>
    </source>
</evidence>
<dbReference type="Proteomes" id="UP001528040">
    <property type="component" value="Unassembled WGS sequence"/>
</dbReference>
<dbReference type="InterPro" id="IPR006442">
    <property type="entry name" value="Antitoxin_Phd/YefM"/>
</dbReference>
<accession>A0ABT4VW64</accession>
<dbReference type="Pfam" id="PF02604">
    <property type="entry name" value="PhdYeFM_antitox"/>
    <property type="match status" value="1"/>
</dbReference>
<dbReference type="SUPFAM" id="SSF143120">
    <property type="entry name" value="YefM-like"/>
    <property type="match status" value="1"/>
</dbReference>
<reference evidence="4 5" key="1">
    <citation type="submission" date="2023-01" db="EMBL/GenBank/DDBJ databases">
        <authorList>
            <person name="Yoon J.-W."/>
        </authorList>
    </citation>
    <scope>NUCLEOTIDE SEQUENCE [LARGE SCALE GENOMIC DNA]</scope>
    <source>
        <strain evidence="4 5">KMU-50</strain>
    </source>
</reference>
<evidence type="ECO:0000313" key="4">
    <source>
        <dbReference type="EMBL" id="MDA5092487.1"/>
    </source>
</evidence>
<dbReference type="InterPro" id="IPR036165">
    <property type="entry name" value="YefM-like_sf"/>
</dbReference>
<evidence type="ECO:0000256" key="1">
    <source>
        <dbReference type="ARBA" id="ARBA00009981"/>
    </source>
</evidence>
<dbReference type="RefSeq" id="WP_271051956.1">
    <property type="nucleotide sequence ID" value="NZ_JAQIIO010000001.1"/>
</dbReference>
<dbReference type="NCBIfam" id="TIGR01552">
    <property type="entry name" value="phd_fam"/>
    <property type="match status" value="1"/>
</dbReference>